<organism evidence="1 2">
    <name type="scientific">Acrobeloides nanus</name>
    <dbReference type="NCBI Taxonomy" id="290746"/>
    <lineage>
        <taxon>Eukaryota</taxon>
        <taxon>Metazoa</taxon>
        <taxon>Ecdysozoa</taxon>
        <taxon>Nematoda</taxon>
        <taxon>Chromadorea</taxon>
        <taxon>Rhabditida</taxon>
        <taxon>Tylenchina</taxon>
        <taxon>Cephalobomorpha</taxon>
        <taxon>Cephaloboidea</taxon>
        <taxon>Cephalobidae</taxon>
        <taxon>Acrobeloides</taxon>
    </lineage>
</organism>
<dbReference type="Proteomes" id="UP000887540">
    <property type="component" value="Unplaced"/>
</dbReference>
<proteinExistence type="predicted"/>
<dbReference type="WBParaSite" id="ACRNAN_scaffold426.g24689.t1">
    <property type="protein sequence ID" value="ACRNAN_scaffold426.g24689.t1"/>
    <property type="gene ID" value="ACRNAN_scaffold426.g24689"/>
</dbReference>
<accession>A0A914DW90</accession>
<evidence type="ECO:0000313" key="2">
    <source>
        <dbReference type="WBParaSite" id="ACRNAN_scaffold426.g24689.t1"/>
    </source>
</evidence>
<dbReference type="AlphaFoldDB" id="A0A914DW90"/>
<protein>
    <submittedName>
        <fullName evidence="2">Uncharacterized protein</fullName>
    </submittedName>
</protein>
<name>A0A914DW90_9BILA</name>
<keyword evidence="1" id="KW-1185">Reference proteome</keyword>
<sequence length="571" mass="64371">MTTTNNNTLEFWSGSTRNASLEKAFVYDAPNLTNYLTVLLPWKNFDSIIPRNGSLTLTKPYESGNNYQFLWRIPELHSANCNDTKNFEFAFPYNATFTKTDIQNKSCYLKIFGDTKLIATYKEGRINATLVFNATQVIILYDTGIFGPLTNGLLIHYEGKFIGSQNDGGQNTSTTQVTSTSQYAITSHHTSGSSPNSYGMSWFIDSNNQLTLYPTTSDANQDVTCSPCISCMYKIHTDFYEPGDALDISFELYYSECQVSVTLTNCKNDNSMLTYLTEWYSIGDGSNGSLWREEFYSQEADLCVNFTSNSPSGTCVYDEEEGCYWSLGFKYELLDDTESETGLFVAGKSFSSSIAASNDGSCMYTIIPQRFGDDFYDGTLPIVHISSINYIGNSSIKVSSLFGFNGWLPDPSNDLFEVTQENSKDWDNVQVFGRLINILIPPGGVLNIIHESRDLQNTTLYDDVVFNDKKSGVVQTLGYPYQSEWQRFNQYISCAKGLANFQMKIVYADIPDRGYMRIFGDNKMVKEYRTNILHNETIEFNATHALIIFDPEKGRKLSTGVLLRYEGKFIG</sequence>
<evidence type="ECO:0000313" key="1">
    <source>
        <dbReference type="Proteomes" id="UP000887540"/>
    </source>
</evidence>
<reference evidence="2" key="1">
    <citation type="submission" date="2022-11" db="UniProtKB">
        <authorList>
            <consortium name="WormBaseParasite"/>
        </authorList>
    </citation>
    <scope>IDENTIFICATION</scope>
</reference>